<proteinExistence type="predicted"/>
<sequence length="71" mass="8280">MSELTSIPETFIEFLEQIKFLLVKKYHWSVTEASMFHDYGGRLERLYKTGITPHTAYLRFCGLGISDDTVF</sequence>
<gene>
    <name evidence="1" type="ORF">ACFS6H_20220</name>
</gene>
<dbReference type="Proteomes" id="UP001597511">
    <property type="component" value="Unassembled WGS sequence"/>
</dbReference>
<name>A0ABW6AE87_9BACT</name>
<dbReference type="RefSeq" id="WP_386103396.1">
    <property type="nucleotide sequence ID" value="NZ_JBHUOZ010000003.1"/>
</dbReference>
<evidence type="ECO:0000313" key="1">
    <source>
        <dbReference type="EMBL" id="MFD2922058.1"/>
    </source>
</evidence>
<reference evidence="2" key="1">
    <citation type="journal article" date="2019" name="Int. J. Syst. Evol. Microbiol.">
        <title>The Global Catalogue of Microorganisms (GCM) 10K type strain sequencing project: providing services to taxonomists for standard genome sequencing and annotation.</title>
        <authorList>
            <consortium name="The Broad Institute Genomics Platform"/>
            <consortium name="The Broad Institute Genome Sequencing Center for Infectious Disease"/>
            <person name="Wu L."/>
            <person name="Ma J."/>
        </authorList>
    </citation>
    <scope>NUCLEOTIDE SEQUENCE [LARGE SCALE GENOMIC DNA]</scope>
    <source>
        <strain evidence="2">KCTC 23299</strain>
    </source>
</reference>
<keyword evidence="2" id="KW-1185">Reference proteome</keyword>
<organism evidence="1 2">
    <name type="scientific">Terrimonas rubra</name>
    <dbReference type="NCBI Taxonomy" id="1035890"/>
    <lineage>
        <taxon>Bacteria</taxon>
        <taxon>Pseudomonadati</taxon>
        <taxon>Bacteroidota</taxon>
        <taxon>Chitinophagia</taxon>
        <taxon>Chitinophagales</taxon>
        <taxon>Chitinophagaceae</taxon>
        <taxon>Terrimonas</taxon>
    </lineage>
</organism>
<comment type="caution">
    <text evidence="1">The sequence shown here is derived from an EMBL/GenBank/DDBJ whole genome shotgun (WGS) entry which is preliminary data.</text>
</comment>
<dbReference type="EMBL" id="JBHUOZ010000003">
    <property type="protein sequence ID" value="MFD2922058.1"/>
    <property type="molecule type" value="Genomic_DNA"/>
</dbReference>
<evidence type="ECO:0000313" key="2">
    <source>
        <dbReference type="Proteomes" id="UP001597511"/>
    </source>
</evidence>
<accession>A0ABW6AE87</accession>
<protein>
    <submittedName>
        <fullName evidence="1">Uncharacterized protein</fullName>
    </submittedName>
</protein>